<feature type="transmembrane region" description="Helical" evidence="6">
    <location>
        <begin position="163"/>
        <end position="182"/>
    </location>
</feature>
<dbReference type="PANTHER" id="PTHR21716:SF62">
    <property type="entry name" value="TRANSPORT PROTEIN YDBI-RELATED"/>
    <property type="match status" value="1"/>
</dbReference>
<name>A0ABW5RJZ0_9MICO</name>
<dbReference type="Pfam" id="PF01594">
    <property type="entry name" value="AI-2E_transport"/>
    <property type="match status" value="1"/>
</dbReference>
<keyword evidence="8" id="KW-1185">Reference proteome</keyword>
<comment type="caution">
    <text evidence="7">The sequence shown here is derived from an EMBL/GenBank/DDBJ whole genome shotgun (WGS) entry which is preliminary data.</text>
</comment>
<feature type="transmembrane region" description="Helical" evidence="6">
    <location>
        <begin position="217"/>
        <end position="239"/>
    </location>
</feature>
<feature type="transmembrane region" description="Helical" evidence="6">
    <location>
        <begin position="74"/>
        <end position="95"/>
    </location>
</feature>
<keyword evidence="4 6" id="KW-1133">Transmembrane helix</keyword>
<reference evidence="8" key="1">
    <citation type="journal article" date="2019" name="Int. J. Syst. Evol. Microbiol.">
        <title>The Global Catalogue of Microorganisms (GCM) 10K type strain sequencing project: providing services to taxonomists for standard genome sequencing and annotation.</title>
        <authorList>
            <consortium name="The Broad Institute Genomics Platform"/>
            <consortium name="The Broad Institute Genome Sequencing Center for Infectious Disease"/>
            <person name="Wu L."/>
            <person name="Ma J."/>
        </authorList>
    </citation>
    <scope>NUCLEOTIDE SEQUENCE [LARGE SCALE GENOMIC DNA]</scope>
    <source>
        <strain evidence="8">TISTR 1511</strain>
    </source>
</reference>
<feature type="transmembrane region" description="Helical" evidence="6">
    <location>
        <begin position="44"/>
        <end position="62"/>
    </location>
</feature>
<feature type="transmembrane region" description="Helical" evidence="6">
    <location>
        <begin position="283"/>
        <end position="303"/>
    </location>
</feature>
<feature type="transmembrane region" description="Helical" evidence="6">
    <location>
        <begin position="245"/>
        <end position="271"/>
    </location>
</feature>
<evidence type="ECO:0000313" key="7">
    <source>
        <dbReference type="EMBL" id="MFD2674759.1"/>
    </source>
</evidence>
<evidence type="ECO:0000256" key="6">
    <source>
        <dbReference type="SAM" id="Phobius"/>
    </source>
</evidence>
<comment type="similarity">
    <text evidence="2">Belongs to the autoinducer-2 exporter (AI-2E) (TC 2.A.86) family.</text>
</comment>
<evidence type="ECO:0000256" key="1">
    <source>
        <dbReference type="ARBA" id="ARBA00004141"/>
    </source>
</evidence>
<proteinExistence type="inferred from homology"/>
<dbReference type="EMBL" id="JBHUNF010000003">
    <property type="protein sequence ID" value="MFD2674759.1"/>
    <property type="molecule type" value="Genomic_DNA"/>
</dbReference>
<keyword evidence="5 6" id="KW-0472">Membrane</keyword>
<evidence type="ECO:0000256" key="3">
    <source>
        <dbReference type="ARBA" id="ARBA00022692"/>
    </source>
</evidence>
<evidence type="ECO:0000256" key="2">
    <source>
        <dbReference type="ARBA" id="ARBA00009773"/>
    </source>
</evidence>
<feature type="transmembrane region" description="Helical" evidence="6">
    <location>
        <begin position="20"/>
        <end position="38"/>
    </location>
</feature>
<organism evidence="7 8">
    <name type="scientific">Gulosibacter bifidus</name>
    <dbReference type="NCBI Taxonomy" id="272239"/>
    <lineage>
        <taxon>Bacteria</taxon>
        <taxon>Bacillati</taxon>
        <taxon>Actinomycetota</taxon>
        <taxon>Actinomycetes</taxon>
        <taxon>Micrococcales</taxon>
        <taxon>Microbacteriaceae</taxon>
        <taxon>Gulosibacter</taxon>
    </lineage>
</organism>
<dbReference type="PANTHER" id="PTHR21716">
    <property type="entry name" value="TRANSMEMBRANE PROTEIN"/>
    <property type="match status" value="1"/>
</dbReference>
<evidence type="ECO:0000256" key="4">
    <source>
        <dbReference type="ARBA" id="ARBA00022989"/>
    </source>
</evidence>
<dbReference type="Proteomes" id="UP001597453">
    <property type="component" value="Unassembled WGS sequence"/>
</dbReference>
<protein>
    <submittedName>
        <fullName evidence="7">AI-2E family transporter</fullName>
    </submittedName>
</protein>
<evidence type="ECO:0000313" key="8">
    <source>
        <dbReference type="Proteomes" id="UP001597453"/>
    </source>
</evidence>
<accession>A0ABW5RJZ0</accession>
<sequence>MAVRAQMPNASFRIENPFKIGFLGALGAILAITLAGMFGSLSTVLTYIGAALFLALGIDPFIAWLEKKGWPRPAALLATVFGMLVVVTLIIWAIVPSVITQVNEISIRYGAIIGDLLTSDIVGWLSNTFPALDVQAMVAQAASWLQGNAASITGGVLQVGVGIVNGVFGGLIVFILTIYFVASMHTIKRVFYQLTPASKRERIMHLGDQITDSVGKYVVGQIALGVINGLLTFIFLSIIGASMPMVFAVIAFSGSLIPMVGTITASAIIVLSQLILMDPGTPTWWIAGIYYLVYMQIEAYVISPRIMSQAVAVPGSVVVIAALTGGTLLGLLGALIAIPVAASIMIIFRQVVIPAQNRR</sequence>
<keyword evidence="3 6" id="KW-0812">Transmembrane</keyword>
<comment type="subcellular location">
    <subcellularLocation>
        <location evidence="1">Membrane</location>
        <topology evidence="1">Multi-pass membrane protein</topology>
    </subcellularLocation>
</comment>
<gene>
    <name evidence="7" type="ORF">ACFSUQ_05510</name>
</gene>
<feature type="transmembrane region" description="Helical" evidence="6">
    <location>
        <begin position="315"/>
        <end position="348"/>
    </location>
</feature>
<dbReference type="RefSeq" id="WP_245610516.1">
    <property type="nucleotide sequence ID" value="NZ_JBHUNF010000003.1"/>
</dbReference>
<dbReference type="InterPro" id="IPR002549">
    <property type="entry name" value="AI-2E-like"/>
</dbReference>
<evidence type="ECO:0000256" key="5">
    <source>
        <dbReference type="ARBA" id="ARBA00023136"/>
    </source>
</evidence>